<feature type="compositionally biased region" description="Low complexity" evidence="8">
    <location>
        <begin position="667"/>
        <end position="677"/>
    </location>
</feature>
<dbReference type="PANTHER" id="PTHR12558">
    <property type="entry name" value="CELL DIVISION CYCLE 16,23,27"/>
    <property type="match status" value="1"/>
</dbReference>
<evidence type="ECO:0000256" key="4">
    <source>
        <dbReference type="ARBA" id="ARBA00022786"/>
    </source>
</evidence>
<accession>A0AAD5TKY6</accession>
<dbReference type="Proteomes" id="UP001212152">
    <property type="component" value="Unassembled WGS sequence"/>
</dbReference>
<dbReference type="SMART" id="SM00028">
    <property type="entry name" value="TPR"/>
    <property type="match status" value="5"/>
</dbReference>
<evidence type="ECO:0000256" key="6">
    <source>
        <dbReference type="ARBA" id="ARBA00023306"/>
    </source>
</evidence>
<dbReference type="GO" id="GO:0034044">
    <property type="term" value="C:exomer complex"/>
    <property type="evidence" value="ECO:0007669"/>
    <property type="project" value="UniProtKB-ARBA"/>
</dbReference>
<dbReference type="GO" id="GO:0006893">
    <property type="term" value="P:Golgi to plasma membrane transport"/>
    <property type="evidence" value="ECO:0007669"/>
    <property type="project" value="UniProtKB-ARBA"/>
</dbReference>
<dbReference type="Pfam" id="PF09295">
    <property type="entry name" value="ChAPs"/>
    <property type="match status" value="1"/>
</dbReference>
<evidence type="ECO:0000313" key="10">
    <source>
        <dbReference type="EMBL" id="KAJ3178306.1"/>
    </source>
</evidence>
<gene>
    <name evidence="10" type="primary">CDC23</name>
    <name evidence="10" type="ORF">HDU87_003618</name>
</gene>
<evidence type="ECO:0000259" key="9">
    <source>
        <dbReference type="Pfam" id="PF04049"/>
    </source>
</evidence>
<keyword evidence="11" id="KW-1185">Reference proteome</keyword>
<keyword evidence="3" id="KW-0498">Mitosis</keyword>
<dbReference type="InterPro" id="IPR007192">
    <property type="entry name" value="APC8"/>
</dbReference>
<feature type="compositionally biased region" description="Basic and acidic residues" evidence="8">
    <location>
        <begin position="729"/>
        <end position="738"/>
    </location>
</feature>
<dbReference type="GO" id="GO:0045842">
    <property type="term" value="P:positive regulation of mitotic metaphase/anaphase transition"/>
    <property type="evidence" value="ECO:0007669"/>
    <property type="project" value="TreeGrafter"/>
</dbReference>
<dbReference type="InterPro" id="IPR019734">
    <property type="entry name" value="TPR_rpt"/>
</dbReference>
<proteinExistence type="predicted"/>
<dbReference type="PROSITE" id="PS50005">
    <property type="entry name" value="TPR"/>
    <property type="match status" value="2"/>
</dbReference>
<dbReference type="GO" id="GO:0005680">
    <property type="term" value="C:anaphase-promoting complex"/>
    <property type="evidence" value="ECO:0007669"/>
    <property type="project" value="InterPro"/>
</dbReference>
<evidence type="ECO:0000256" key="2">
    <source>
        <dbReference type="ARBA" id="ARBA00022737"/>
    </source>
</evidence>
<evidence type="ECO:0000256" key="5">
    <source>
        <dbReference type="ARBA" id="ARBA00022803"/>
    </source>
</evidence>
<dbReference type="PANTHER" id="PTHR12558:SF10">
    <property type="entry name" value="CELL DIVISION CYCLE PROTEIN 23 HOMOLOG"/>
    <property type="match status" value="1"/>
</dbReference>
<feature type="region of interest" description="Disordered" evidence="8">
    <location>
        <begin position="619"/>
        <end position="754"/>
    </location>
</feature>
<evidence type="ECO:0000313" key="11">
    <source>
        <dbReference type="Proteomes" id="UP001212152"/>
    </source>
</evidence>
<keyword evidence="2" id="KW-0677">Repeat</keyword>
<dbReference type="Gene3D" id="1.25.40.10">
    <property type="entry name" value="Tetratricopeptide repeat domain"/>
    <property type="match status" value="2"/>
</dbReference>
<reference evidence="10" key="1">
    <citation type="submission" date="2020-05" db="EMBL/GenBank/DDBJ databases">
        <title>Phylogenomic resolution of chytrid fungi.</title>
        <authorList>
            <person name="Stajich J.E."/>
            <person name="Amses K."/>
            <person name="Simmons R."/>
            <person name="Seto K."/>
            <person name="Myers J."/>
            <person name="Bonds A."/>
            <person name="Quandt C.A."/>
            <person name="Barry K."/>
            <person name="Liu P."/>
            <person name="Grigoriev I."/>
            <person name="Longcore J.E."/>
            <person name="James T.Y."/>
        </authorList>
    </citation>
    <scope>NUCLEOTIDE SEQUENCE</scope>
    <source>
        <strain evidence="10">JEL0379</strain>
    </source>
</reference>
<dbReference type="EMBL" id="JADGJQ010000027">
    <property type="protein sequence ID" value="KAJ3178306.1"/>
    <property type="molecule type" value="Genomic_DNA"/>
</dbReference>
<evidence type="ECO:0000256" key="3">
    <source>
        <dbReference type="ARBA" id="ARBA00022776"/>
    </source>
</evidence>
<keyword evidence="6" id="KW-0131">Cell cycle</keyword>
<dbReference type="GO" id="GO:0051301">
    <property type="term" value="P:cell division"/>
    <property type="evidence" value="ECO:0007669"/>
    <property type="project" value="UniProtKB-KW"/>
</dbReference>
<protein>
    <submittedName>
        <fullName evidence="10">Anaphase-promoting complex subunit 23</fullName>
    </submittedName>
</protein>
<dbReference type="InterPro" id="IPR011990">
    <property type="entry name" value="TPR-like_helical_dom_sf"/>
</dbReference>
<name>A0AAD5TKY6_9FUNG</name>
<dbReference type="Pfam" id="PF04049">
    <property type="entry name" value="ANAPC8"/>
    <property type="match status" value="1"/>
</dbReference>
<feature type="repeat" description="TPR" evidence="7">
    <location>
        <begin position="408"/>
        <end position="441"/>
    </location>
</feature>
<evidence type="ECO:0000256" key="8">
    <source>
        <dbReference type="SAM" id="MobiDB-lite"/>
    </source>
</evidence>
<feature type="domain" description="Cdc23" evidence="9">
    <location>
        <begin position="45"/>
        <end position="306"/>
    </location>
</feature>
<evidence type="ECO:0000256" key="1">
    <source>
        <dbReference type="ARBA" id="ARBA00022618"/>
    </source>
</evidence>
<dbReference type="GO" id="GO:0031145">
    <property type="term" value="P:anaphase-promoting complex-dependent catabolic process"/>
    <property type="evidence" value="ECO:0007669"/>
    <property type="project" value="TreeGrafter"/>
</dbReference>
<dbReference type="AlphaFoldDB" id="A0AAD5TKY6"/>
<keyword evidence="4" id="KW-0833">Ubl conjugation pathway</keyword>
<sequence length="754" mass="84569">MLFPDLSLESDMAVEPGSQPQPFSGAPDPSAPELEAGLTEEQAVQVRDSLREGARRCRERGLYQAAQWAAEQLVTVVADATVATAMDVGSSAGTILIESAEHVEVEPILSYEEEDACSLALSHFHRREYKRTAQLLRTPYGPNGEKPDPRSGYSSMRSLFLRLYATFLDGEQTVATQNLASDVMVQPHAQNPRLREILSELNQREEELDSFCLYLQGVVYIRLPVVRKARDALLRSLQKNPYNWSAWEEIAKIPASAEAAMALLRELPDGFMQKWFHLHMMATRKLLADHFTPAVSSLENMFGNSLRLILLSAVCYFHQGKYRPALLNFELYRSRNPVSLEYADLHSHVLFVLSETAKLSRLAHQCHKLDRYTAETQIVLANFFSMRRDHVQAVQAIQRALRLRPRQAQTLIMLGDEYLELKNANAALEAYRRAADAAPNEFRTWFGIAKSFDSLDMPEQAVPYLQKASACDQYRAQIWTMMGQAYEHSERHELDTGKAESALMCYKRALLCEDRSALVIYYIATLLERLGNKGVGTEKDERHNQAAFYYKVWIKEYDAGNVNQQNFVDEKENAISFLTQHYFRRKEFKKAEEYAVMIQHMERGKSLLREIRNRLEASNQLNFTSNDTNATPAMLPPRNPSEHALPHDTTPTSTRLPPPPPSLYNTRAGGRSSASANNGGGGSSAQSQTLRALPLPGGGTGSHAQTLGSLPGESWATPFSAARRPTGRASERASRHGSMEAAGWDSPAVDEDVR</sequence>
<feature type="repeat" description="TPR" evidence="7">
    <location>
        <begin position="374"/>
        <end position="407"/>
    </location>
</feature>
<feature type="region of interest" description="Disordered" evidence="8">
    <location>
        <begin position="1"/>
        <end position="44"/>
    </location>
</feature>
<comment type="caution">
    <text evidence="10">The sequence shown here is derived from an EMBL/GenBank/DDBJ whole genome shotgun (WGS) entry which is preliminary data.</text>
</comment>
<organism evidence="10 11">
    <name type="scientific">Geranomyces variabilis</name>
    <dbReference type="NCBI Taxonomy" id="109894"/>
    <lineage>
        <taxon>Eukaryota</taxon>
        <taxon>Fungi</taxon>
        <taxon>Fungi incertae sedis</taxon>
        <taxon>Chytridiomycota</taxon>
        <taxon>Chytridiomycota incertae sedis</taxon>
        <taxon>Chytridiomycetes</taxon>
        <taxon>Spizellomycetales</taxon>
        <taxon>Powellomycetaceae</taxon>
        <taxon>Geranomyces</taxon>
    </lineage>
</organism>
<dbReference type="SUPFAM" id="SSF48452">
    <property type="entry name" value="TPR-like"/>
    <property type="match status" value="2"/>
</dbReference>
<keyword evidence="5 7" id="KW-0802">TPR repeat</keyword>
<dbReference type="GO" id="GO:0016567">
    <property type="term" value="P:protein ubiquitination"/>
    <property type="evidence" value="ECO:0007669"/>
    <property type="project" value="TreeGrafter"/>
</dbReference>
<feature type="compositionally biased region" description="Polar residues" evidence="8">
    <location>
        <begin position="619"/>
        <end position="631"/>
    </location>
</feature>
<evidence type="ECO:0000256" key="7">
    <source>
        <dbReference type="PROSITE-ProRule" id="PRU00339"/>
    </source>
</evidence>
<keyword evidence="1" id="KW-0132">Cell division</keyword>
<dbReference type="InterPro" id="IPR015374">
    <property type="entry name" value="ChAPs"/>
</dbReference>